<keyword evidence="1" id="KW-0479">Metal-binding</keyword>
<keyword evidence="1" id="KW-0408">Iron</keyword>
<dbReference type="InParanoid" id="T0Q921"/>
<dbReference type="eggNOG" id="KOG0143">
    <property type="taxonomic scope" value="Eukaryota"/>
</dbReference>
<dbReference type="GO" id="GO:0016491">
    <property type="term" value="F:oxidoreductase activity"/>
    <property type="evidence" value="ECO:0007669"/>
    <property type="project" value="UniProtKB-KW"/>
</dbReference>
<dbReference type="OrthoDB" id="627829at2759"/>
<protein>
    <recommendedName>
        <fullName evidence="2">Fe2OG dioxygenase domain-containing protein</fullName>
    </recommendedName>
</protein>
<name>T0Q921_SAPDV</name>
<dbReference type="PROSITE" id="PS51471">
    <property type="entry name" value="FE2OG_OXY"/>
    <property type="match status" value="1"/>
</dbReference>
<dbReference type="VEuPathDB" id="FungiDB:SDRG_08164"/>
<gene>
    <name evidence="3" type="ORF">SDRG_08164</name>
</gene>
<keyword evidence="1" id="KW-0560">Oxidoreductase</keyword>
<dbReference type="AlphaFoldDB" id="T0Q921"/>
<dbReference type="InterPro" id="IPR026992">
    <property type="entry name" value="DIOX_N"/>
</dbReference>
<dbReference type="GO" id="GO:0046872">
    <property type="term" value="F:metal ion binding"/>
    <property type="evidence" value="ECO:0007669"/>
    <property type="project" value="UniProtKB-KW"/>
</dbReference>
<dbReference type="PRINTS" id="PR00682">
    <property type="entry name" value="IPNSYNTHASE"/>
</dbReference>
<dbReference type="STRING" id="1156394.T0Q921"/>
<dbReference type="Proteomes" id="UP000030762">
    <property type="component" value="Unassembled WGS sequence"/>
</dbReference>
<dbReference type="EMBL" id="JH767155">
    <property type="protein sequence ID" value="EQC34394.1"/>
    <property type="molecule type" value="Genomic_DNA"/>
</dbReference>
<proteinExistence type="inferred from homology"/>
<dbReference type="PANTHER" id="PTHR47990">
    <property type="entry name" value="2-OXOGLUTARATE (2OG) AND FE(II)-DEPENDENT OXYGENASE SUPERFAMILY PROTEIN-RELATED"/>
    <property type="match status" value="1"/>
</dbReference>
<comment type="similarity">
    <text evidence="1">Belongs to the iron/ascorbate-dependent oxidoreductase family.</text>
</comment>
<evidence type="ECO:0000313" key="4">
    <source>
        <dbReference type="Proteomes" id="UP000030762"/>
    </source>
</evidence>
<accession>T0Q921</accession>
<dbReference type="InterPro" id="IPR050231">
    <property type="entry name" value="Iron_ascorbate_oxido_reductase"/>
</dbReference>
<dbReference type="InterPro" id="IPR027443">
    <property type="entry name" value="IPNS-like_sf"/>
</dbReference>
<dbReference type="SUPFAM" id="SSF51197">
    <property type="entry name" value="Clavaminate synthase-like"/>
    <property type="match status" value="1"/>
</dbReference>
<sequence>MLARTPLLRALGRQTRRHASSLSLPIIDLSDEATTVAALDDAFSTFGCCYIKGHGINLEKETHVMKAAHEVFRMPAEAKKLCERPSLGNGFIRGHIGLGGESGSELIEVKEAFSYGYEWPADVAPTNPLQGPNVWPPSTALDVTHQRTLQSYFTDLTNISTTLTRNMSLALGQSASYFGDYAKEGDTISIMRAFHYFPYDKLRRNASDTNFVGSSPHTDWGFLTLILQDPTGGLQFLHENEWIDVPYIPGTIVVNGGDYLSLLTKGKWVSPIHRVVSEHTSDERYSMVFFYYPDYDARIPKPQGVKQTATAIASTLNTLVDGSLDLEKTSFGEYIASKWANVQRST</sequence>
<evidence type="ECO:0000256" key="1">
    <source>
        <dbReference type="RuleBase" id="RU003682"/>
    </source>
</evidence>
<dbReference type="RefSeq" id="XP_008612256.1">
    <property type="nucleotide sequence ID" value="XM_008614034.1"/>
</dbReference>
<dbReference type="Pfam" id="PF14226">
    <property type="entry name" value="DIOX_N"/>
    <property type="match status" value="1"/>
</dbReference>
<organism evidence="3 4">
    <name type="scientific">Saprolegnia diclina (strain VS20)</name>
    <dbReference type="NCBI Taxonomy" id="1156394"/>
    <lineage>
        <taxon>Eukaryota</taxon>
        <taxon>Sar</taxon>
        <taxon>Stramenopiles</taxon>
        <taxon>Oomycota</taxon>
        <taxon>Saprolegniomycetes</taxon>
        <taxon>Saprolegniales</taxon>
        <taxon>Saprolegniaceae</taxon>
        <taxon>Saprolegnia</taxon>
    </lineage>
</organism>
<dbReference type="GeneID" id="19948891"/>
<dbReference type="InterPro" id="IPR005123">
    <property type="entry name" value="Oxoglu/Fe-dep_dioxygenase_dom"/>
</dbReference>
<evidence type="ECO:0000313" key="3">
    <source>
        <dbReference type="EMBL" id="EQC34394.1"/>
    </source>
</evidence>
<dbReference type="Gene3D" id="2.60.120.330">
    <property type="entry name" value="B-lactam Antibiotic, Isopenicillin N Synthase, Chain"/>
    <property type="match status" value="1"/>
</dbReference>
<feature type="domain" description="Fe2OG dioxygenase" evidence="2">
    <location>
        <begin position="187"/>
        <end position="293"/>
    </location>
</feature>
<evidence type="ECO:0000259" key="2">
    <source>
        <dbReference type="PROSITE" id="PS51471"/>
    </source>
</evidence>
<reference evidence="3 4" key="1">
    <citation type="submission" date="2012-04" db="EMBL/GenBank/DDBJ databases">
        <title>The Genome Sequence of Saprolegnia declina VS20.</title>
        <authorList>
            <consortium name="The Broad Institute Genome Sequencing Platform"/>
            <person name="Russ C."/>
            <person name="Nusbaum C."/>
            <person name="Tyler B."/>
            <person name="van West P."/>
            <person name="Dieguez-Uribeondo J."/>
            <person name="de Bruijn I."/>
            <person name="Tripathy S."/>
            <person name="Jiang R."/>
            <person name="Young S.K."/>
            <person name="Zeng Q."/>
            <person name="Gargeya S."/>
            <person name="Fitzgerald M."/>
            <person name="Haas B."/>
            <person name="Abouelleil A."/>
            <person name="Alvarado L."/>
            <person name="Arachchi H.M."/>
            <person name="Berlin A."/>
            <person name="Chapman S.B."/>
            <person name="Goldberg J."/>
            <person name="Griggs A."/>
            <person name="Gujja S."/>
            <person name="Hansen M."/>
            <person name="Howarth C."/>
            <person name="Imamovic A."/>
            <person name="Larimer J."/>
            <person name="McCowen C."/>
            <person name="Montmayeur A."/>
            <person name="Murphy C."/>
            <person name="Neiman D."/>
            <person name="Pearson M."/>
            <person name="Priest M."/>
            <person name="Roberts A."/>
            <person name="Saif S."/>
            <person name="Shea T."/>
            <person name="Sisk P."/>
            <person name="Sykes S."/>
            <person name="Wortman J."/>
            <person name="Nusbaum C."/>
            <person name="Birren B."/>
        </authorList>
    </citation>
    <scope>NUCLEOTIDE SEQUENCE [LARGE SCALE GENOMIC DNA]</scope>
    <source>
        <strain evidence="3 4">VS20</strain>
    </source>
</reference>
<dbReference type="OMA" id="MEMWPTN"/>
<dbReference type="InterPro" id="IPR044861">
    <property type="entry name" value="IPNS-like_FE2OG_OXY"/>
</dbReference>
<dbReference type="Pfam" id="PF03171">
    <property type="entry name" value="2OG-FeII_Oxy"/>
    <property type="match status" value="1"/>
</dbReference>
<keyword evidence="4" id="KW-1185">Reference proteome</keyword>